<dbReference type="Proteomes" id="UP000285596">
    <property type="component" value="Unassembled WGS sequence"/>
</dbReference>
<reference evidence="3 4" key="1">
    <citation type="submission" date="2018-08" db="EMBL/GenBank/DDBJ databases">
        <title>Streptomyces globisporus 1912-4Crt, whole genome shotgun sequence.</title>
        <authorList>
            <person name="Matselyukh B."/>
        </authorList>
    </citation>
    <scope>NUCLEOTIDE SEQUENCE [LARGE SCALE GENOMIC DNA]</scope>
    <source>
        <strain evidence="3 4">1912-4Crt</strain>
    </source>
</reference>
<accession>A0A423UWE3</accession>
<name>A0A423UWE3_STRGL</name>
<keyword evidence="1" id="KW-1133">Transmembrane helix</keyword>
<keyword evidence="1" id="KW-0812">Transmembrane</keyword>
<organism evidence="3 4">
    <name type="scientific">Streptomyces globisporus</name>
    <dbReference type="NCBI Taxonomy" id="1908"/>
    <lineage>
        <taxon>Bacteria</taxon>
        <taxon>Bacillati</taxon>
        <taxon>Actinomycetota</taxon>
        <taxon>Actinomycetes</taxon>
        <taxon>Kitasatosporales</taxon>
        <taxon>Streptomycetaceae</taxon>
        <taxon>Streptomyces</taxon>
    </lineage>
</organism>
<dbReference type="RefSeq" id="WP_118904621.1">
    <property type="nucleotide sequence ID" value="NZ_QWFA01000112.1"/>
</dbReference>
<sequence>MNTLAHTGGPGPWVLLFPLFWAAVVIGIVTLLRRTVWRGRKGPWAAARTPQDAPGPSSPIALLGRRFAAGEIDEDEYWRRLSVLDEQFGRTASGGPA</sequence>
<evidence type="ECO:0000259" key="2">
    <source>
        <dbReference type="Pfam" id="PF09851"/>
    </source>
</evidence>
<protein>
    <submittedName>
        <fullName evidence="3">SHOCT domain-containing protein</fullName>
    </submittedName>
</protein>
<dbReference type="Pfam" id="PF09851">
    <property type="entry name" value="SHOCT"/>
    <property type="match status" value="1"/>
</dbReference>
<evidence type="ECO:0000313" key="4">
    <source>
        <dbReference type="Proteomes" id="UP000285596"/>
    </source>
</evidence>
<evidence type="ECO:0000256" key="1">
    <source>
        <dbReference type="SAM" id="Phobius"/>
    </source>
</evidence>
<keyword evidence="1" id="KW-0472">Membrane</keyword>
<evidence type="ECO:0000313" key="3">
    <source>
        <dbReference type="EMBL" id="ROV66655.1"/>
    </source>
</evidence>
<dbReference type="EMBL" id="QWFA01000112">
    <property type="protein sequence ID" value="ROV66655.1"/>
    <property type="molecule type" value="Genomic_DNA"/>
</dbReference>
<comment type="caution">
    <text evidence="3">The sequence shown here is derived from an EMBL/GenBank/DDBJ whole genome shotgun (WGS) entry which is preliminary data.</text>
</comment>
<feature type="domain" description="SHOCT" evidence="2">
    <location>
        <begin position="59"/>
        <end position="84"/>
    </location>
</feature>
<feature type="transmembrane region" description="Helical" evidence="1">
    <location>
        <begin position="12"/>
        <end position="32"/>
    </location>
</feature>
<dbReference type="AlphaFoldDB" id="A0A423UWE3"/>
<gene>
    <name evidence="3" type="ORF">D3105_20850</name>
</gene>
<proteinExistence type="predicted"/>
<dbReference type="InterPro" id="IPR018649">
    <property type="entry name" value="SHOCT"/>
</dbReference>